<feature type="active site" evidence="16">
    <location>
        <position position="289"/>
    </location>
</feature>
<dbReference type="SUPFAM" id="SSF56176">
    <property type="entry name" value="FAD-binding/transporter-associated domain-like"/>
    <property type="match status" value="1"/>
</dbReference>
<evidence type="ECO:0000313" key="20">
    <source>
        <dbReference type="Proteomes" id="UP001154095"/>
    </source>
</evidence>
<dbReference type="GO" id="GO:0008762">
    <property type="term" value="F:UDP-N-acetylmuramate dehydrogenase activity"/>
    <property type="evidence" value="ECO:0007669"/>
    <property type="project" value="UniProtKB-UniRule"/>
</dbReference>
<dbReference type="GO" id="GO:0005829">
    <property type="term" value="C:cytosol"/>
    <property type="evidence" value="ECO:0007669"/>
    <property type="project" value="TreeGrafter"/>
</dbReference>
<dbReference type="PANTHER" id="PTHR21071">
    <property type="entry name" value="UDP-N-ACETYLENOLPYRUVOYLGLUCOSAMINE REDUCTASE"/>
    <property type="match status" value="1"/>
</dbReference>
<accession>A0AAU9VGG9</accession>
<comment type="cofactor">
    <cofactor evidence="1 16">
        <name>FAD</name>
        <dbReference type="ChEBI" id="CHEBI:57692"/>
    </cofactor>
</comment>
<keyword evidence="5 16" id="KW-0963">Cytoplasm</keyword>
<organism evidence="19 21">
    <name type="scientific">Erysipelothrix amsterdamensis</name>
    <dbReference type="NCBI Taxonomy" id="2929157"/>
    <lineage>
        <taxon>Bacteria</taxon>
        <taxon>Bacillati</taxon>
        <taxon>Bacillota</taxon>
        <taxon>Erysipelotrichia</taxon>
        <taxon>Erysipelotrichales</taxon>
        <taxon>Erysipelotrichaceae</taxon>
        <taxon>Erysipelothrix</taxon>
    </lineage>
</organism>
<keyword evidence="14 16" id="KW-0961">Cell wall biogenesis/degradation</keyword>
<dbReference type="InterPro" id="IPR016166">
    <property type="entry name" value="FAD-bd_PCMH"/>
</dbReference>
<dbReference type="EC" id="1.3.1.98" evidence="16"/>
<dbReference type="PANTHER" id="PTHR21071:SF4">
    <property type="entry name" value="UDP-N-ACETYLENOLPYRUVOYLGLUCOSAMINE REDUCTASE"/>
    <property type="match status" value="1"/>
</dbReference>
<dbReference type="GO" id="GO:0009252">
    <property type="term" value="P:peptidoglycan biosynthetic process"/>
    <property type="evidence" value="ECO:0007669"/>
    <property type="project" value="UniProtKB-UniRule"/>
</dbReference>
<gene>
    <name evidence="16 19" type="primary">murB</name>
    <name evidence="19" type="ORF">ERYAMS2_00858</name>
    <name evidence="18" type="ORF">ERYAMS_00564</name>
</gene>
<evidence type="ECO:0000256" key="3">
    <source>
        <dbReference type="ARBA" id="ARBA00004496"/>
    </source>
</evidence>
<dbReference type="InterPro" id="IPR003170">
    <property type="entry name" value="MurB"/>
</dbReference>
<comment type="function">
    <text evidence="2 16">Cell wall formation.</text>
</comment>
<dbReference type="InterPro" id="IPR006094">
    <property type="entry name" value="Oxid_FAD_bind_N"/>
</dbReference>
<keyword evidence="10 16" id="KW-0133">Cell shape</keyword>
<feature type="active site" evidence="16">
    <location>
        <position position="164"/>
    </location>
</feature>
<dbReference type="RefSeq" id="WP_123171681.1">
    <property type="nucleotide sequence ID" value="NZ_OW659477.1"/>
</dbReference>
<evidence type="ECO:0000256" key="9">
    <source>
        <dbReference type="ARBA" id="ARBA00022857"/>
    </source>
</evidence>
<evidence type="ECO:0000259" key="17">
    <source>
        <dbReference type="PROSITE" id="PS51387"/>
    </source>
</evidence>
<evidence type="ECO:0000256" key="2">
    <source>
        <dbReference type="ARBA" id="ARBA00003921"/>
    </source>
</evidence>
<evidence type="ECO:0000313" key="21">
    <source>
        <dbReference type="Proteomes" id="UP001154111"/>
    </source>
</evidence>
<dbReference type="EMBL" id="OW659477">
    <property type="protein sequence ID" value="CAH2761739.1"/>
    <property type="molecule type" value="Genomic_DNA"/>
</dbReference>
<dbReference type="Pfam" id="PF02873">
    <property type="entry name" value="MurB_C"/>
    <property type="match status" value="1"/>
</dbReference>
<evidence type="ECO:0000256" key="12">
    <source>
        <dbReference type="ARBA" id="ARBA00023002"/>
    </source>
</evidence>
<evidence type="ECO:0000313" key="18">
    <source>
        <dbReference type="EMBL" id="CAH2761735.1"/>
    </source>
</evidence>
<keyword evidence="7 16" id="KW-0285">Flavoprotein</keyword>
<keyword evidence="12 16" id="KW-0560">Oxidoreductase</keyword>
<name>A0AAU9VGG9_9FIRM</name>
<dbReference type="GO" id="GO:0051301">
    <property type="term" value="P:cell division"/>
    <property type="evidence" value="ECO:0007669"/>
    <property type="project" value="UniProtKB-KW"/>
</dbReference>
<feature type="active site" description="Proton donor" evidence="16">
    <location>
        <position position="214"/>
    </location>
</feature>
<dbReference type="Gene3D" id="3.90.78.10">
    <property type="entry name" value="UDP-N-acetylenolpyruvoylglucosamine reductase, C-terminal domain"/>
    <property type="match status" value="1"/>
</dbReference>
<evidence type="ECO:0000256" key="1">
    <source>
        <dbReference type="ARBA" id="ARBA00001974"/>
    </source>
</evidence>
<keyword evidence="8 16" id="KW-0274">FAD</keyword>
<dbReference type="GO" id="GO:0071555">
    <property type="term" value="P:cell wall organization"/>
    <property type="evidence" value="ECO:0007669"/>
    <property type="project" value="UniProtKB-KW"/>
</dbReference>
<dbReference type="InterPro" id="IPR036635">
    <property type="entry name" value="MurB_C_sf"/>
</dbReference>
<comment type="pathway">
    <text evidence="4 16">Cell wall biogenesis; peptidoglycan biosynthesis.</text>
</comment>
<evidence type="ECO:0000313" key="19">
    <source>
        <dbReference type="EMBL" id="CAH2761739.1"/>
    </source>
</evidence>
<sequence length="293" mass="33695">MADYFVMKNASLKRYNTMRLDVTAETVIIPHTVDGLVEALRDHTGKRIVLVGNGSNMIFSQEHYDENTVFIITILLNDLEIVDNEIVAESGVRLNRLAWFACEQSLGDMEFCEDIPGTVGGALIMNAGQWQYAIGQFVNWIEVFNYETQEVERLVPDEAFFGYRYSRLNDLPVYVLRSGLKTIEGDYNQALEKMLYYRHERYVKQPRNYANAGSVFKRPKDKDGESLFVWKLFDGVDLRGFRVGDAMVSEKHPGFIVNVGHASVDDVHAVIQECKKRVKDEYDVDLELEWRVI</sequence>
<evidence type="ECO:0000256" key="10">
    <source>
        <dbReference type="ARBA" id="ARBA00022960"/>
    </source>
</evidence>
<comment type="catalytic activity">
    <reaction evidence="15 16">
        <text>UDP-N-acetyl-alpha-D-muramate + NADP(+) = UDP-N-acetyl-3-O-(1-carboxyvinyl)-alpha-D-glucosamine + NADPH + H(+)</text>
        <dbReference type="Rhea" id="RHEA:12248"/>
        <dbReference type="ChEBI" id="CHEBI:15378"/>
        <dbReference type="ChEBI" id="CHEBI:57783"/>
        <dbReference type="ChEBI" id="CHEBI:58349"/>
        <dbReference type="ChEBI" id="CHEBI:68483"/>
        <dbReference type="ChEBI" id="CHEBI:70757"/>
        <dbReference type="EC" id="1.3.1.98"/>
    </reaction>
</comment>
<dbReference type="InterPro" id="IPR011601">
    <property type="entry name" value="MurB_C"/>
</dbReference>
<evidence type="ECO:0000256" key="7">
    <source>
        <dbReference type="ARBA" id="ARBA00022630"/>
    </source>
</evidence>
<evidence type="ECO:0000256" key="5">
    <source>
        <dbReference type="ARBA" id="ARBA00022490"/>
    </source>
</evidence>
<evidence type="ECO:0000256" key="6">
    <source>
        <dbReference type="ARBA" id="ARBA00022618"/>
    </source>
</evidence>
<dbReference type="InterPro" id="IPR016167">
    <property type="entry name" value="FAD-bd_PCMH_sub1"/>
</dbReference>
<dbReference type="Gene3D" id="3.30.43.10">
    <property type="entry name" value="Uridine Diphospho-n-acetylenolpyruvylglucosamine Reductase, domain 2"/>
    <property type="match status" value="1"/>
</dbReference>
<dbReference type="Proteomes" id="UP001154095">
    <property type="component" value="Chromosome"/>
</dbReference>
<dbReference type="SUPFAM" id="SSF56194">
    <property type="entry name" value="Uridine diphospho-N-Acetylenolpyruvylglucosamine reductase, MurB, C-terminal domain"/>
    <property type="match status" value="1"/>
</dbReference>
<dbReference type="GO" id="GO:0071949">
    <property type="term" value="F:FAD binding"/>
    <property type="evidence" value="ECO:0007669"/>
    <property type="project" value="InterPro"/>
</dbReference>
<dbReference type="PROSITE" id="PS51387">
    <property type="entry name" value="FAD_PCMH"/>
    <property type="match status" value="1"/>
</dbReference>
<keyword evidence="9 16" id="KW-0521">NADP</keyword>
<evidence type="ECO:0000256" key="16">
    <source>
        <dbReference type="HAMAP-Rule" id="MF_00037"/>
    </source>
</evidence>
<evidence type="ECO:0000256" key="15">
    <source>
        <dbReference type="ARBA" id="ARBA00048914"/>
    </source>
</evidence>
<comment type="similarity">
    <text evidence="16">Belongs to the MurB family.</text>
</comment>
<keyword evidence="11 16" id="KW-0573">Peptidoglycan synthesis</keyword>
<proteinExistence type="inferred from homology"/>
<dbReference type="InterPro" id="IPR036318">
    <property type="entry name" value="FAD-bd_PCMH-like_sf"/>
</dbReference>
<dbReference type="GO" id="GO:0008360">
    <property type="term" value="P:regulation of cell shape"/>
    <property type="evidence" value="ECO:0007669"/>
    <property type="project" value="UniProtKB-KW"/>
</dbReference>
<evidence type="ECO:0000256" key="11">
    <source>
        <dbReference type="ARBA" id="ARBA00022984"/>
    </source>
</evidence>
<evidence type="ECO:0000256" key="14">
    <source>
        <dbReference type="ARBA" id="ARBA00023316"/>
    </source>
</evidence>
<dbReference type="InterPro" id="IPR016169">
    <property type="entry name" value="FAD-bd_PCMH_sub2"/>
</dbReference>
<protein>
    <recommendedName>
        <fullName evidence="16">UDP-N-acetylenolpyruvoylglucosamine reductase</fullName>
        <ecNumber evidence="16">1.3.1.98</ecNumber>
    </recommendedName>
    <alternativeName>
        <fullName evidence="16">UDP-N-acetylmuramate dehydrogenase</fullName>
    </alternativeName>
</protein>
<dbReference type="Pfam" id="PF01565">
    <property type="entry name" value="FAD_binding_4"/>
    <property type="match status" value="1"/>
</dbReference>
<evidence type="ECO:0000256" key="4">
    <source>
        <dbReference type="ARBA" id="ARBA00004752"/>
    </source>
</evidence>
<evidence type="ECO:0000256" key="13">
    <source>
        <dbReference type="ARBA" id="ARBA00023306"/>
    </source>
</evidence>
<dbReference type="NCBIfam" id="TIGR00179">
    <property type="entry name" value="murB"/>
    <property type="match status" value="1"/>
</dbReference>
<reference evidence="19" key="1">
    <citation type="submission" date="2022-04" db="EMBL/GenBank/DDBJ databases">
        <authorList>
            <person name="Forde T."/>
        </authorList>
    </citation>
    <scope>NUCLEOTIDE SEQUENCE</scope>
    <source>
        <strain evidence="19">A18Y016a</strain>
        <strain evidence="18">A18Y020d</strain>
    </source>
</reference>
<dbReference type="HAMAP" id="MF_00037">
    <property type="entry name" value="MurB"/>
    <property type="match status" value="1"/>
</dbReference>
<dbReference type="EMBL" id="OW659496">
    <property type="protein sequence ID" value="CAH2761735.1"/>
    <property type="molecule type" value="Genomic_DNA"/>
</dbReference>
<dbReference type="AlphaFoldDB" id="A0AAU9VGG9"/>
<keyword evidence="20" id="KW-1185">Reference proteome</keyword>
<dbReference type="Gene3D" id="3.30.465.10">
    <property type="match status" value="1"/>
</dbReference>
<comment type="subcellular location">
    <subcellularLocation>
        <location evidence="3 16">Cytoplasm</location>
    </subcellularLocation>
</comment>
<feature type="domain" description="FAD-binding PCMH-type" evidence="17">
    <location>
        <begin position="20"/>
        <end position="200"/>
    </location>
</feature>
<keyword evidence="6 16" id="KW-0132">Cell division</keyword>
<keyword evidence="13 16" id="KW-0131">Cell cycle</keyword>
<dbReference type="Proteomes" id="UP001154111">
    <property type="component" value="Chromosome"/>
</dbReference>
<evidence type="ECO:0000256" key="8">
    <source>
        <dbReference type="ARBA" id="ARBA00022827"/>
    </source>
</evidence>